<comment type="caution">
    <text evidence="2">The sequence shown here is derived from an EMBL/GenBank/DDBJ whole genome shotgun (WGS) entry which is preliminary data.</text>
</comment>
<evidence type="ECO:0000256" key="1">
    <source>
        <dbReference type="SAM" id="MobiDB-lite"/>
    </source>
</evidence>
<protein>
    <submittedName>
        <fullName evidence="2">Uncharacterized protein</fullName>
    </submittedName>
</protein>
<evidence type="ECO:0000313" key="3">
    <source>
        <dbReference type="Proteomes" id="UP000554482"/>
    </source>
</evidence>
<name>A0A7J6XCC2_THATH</name>
<dbReference type="Proteomes" id="UP000554482">
    <property type="component" value="Unassembled WGS sequence"/>
</dbReference>
<reference evidence="2 3" key="1">
    <citation type="submission" date="2020-06" db="EMBL/GenBank/DDBJ databases">
        <title>Transcriptomic and genomic resources for Thalictrum thalictroides and T. hernandezii: Facilitating candidate gene discovery in an emerging model plant lineage.</title>
        <authorList>
            <person name="Arias T."/>
            <person name="Riano-Pachon D.M."/>
            <person name="Di Stilio V.S."/>
        </authorList>
    </citation>
    <scope>NUCLEOTIDE SEQUENCE [LARGE SCALE GENOMIC DNA]</scope>
    <source>
        <strain evidence="3">cv. WT478/WT964</strain>
        <tissue evidence="2">Leaves</tissue>
    </source>
</reference>
<evidence type="ECO:0000313" key="2">
    <source>
        <dbReference type="EMBL" id="KAF5206042.1"/>
    </source>
</evidence>
<proteinExistence type="predicted"/>
<keyword evidence="3" id="KW-1185">Reference proteome</keyword>
<dbReference type="AlphaFoldDB" id="A0A7J6XCC2"/>
<feature type="non-terminal residue" evidence="2">
    <location>
        <position position="1"/>
    </location>
</feature>
<accession>A0A7J6XCC2</accession>
<gene>
    <name evidence="2" type="ORF">FRX31_004371</name>
</gene>
<feature type="compositionally biased region" description="Basic and acidic residues" evidence="1">
    <location>
        <begin position="23"/>
        <end position="32"/>
    </location>
</feature>
<organism evidence="2 3">
    <name type="scientific">Thalictrum thalictroides</name>
    <name type="common">Rue-anemone</name>
    <name type="synonym">Anemone thalictroides</name>
    <dbReference type="NCBI Taxonomy" id="46969"/>
    <lineage>
        <taxon>Eukaryota</taxon>
        <taxon>Viridiplantae</taxon>
        <taxon>Streptophyta</taxon>
        <taxon>Embryophyta</taxon>
        <taxon>Tracheophyta</taxon>
        <taxon>Spermatophyta</taxon>
        <taxon>Magnoliopsida</taxon>
        <taxon>Ranunculales</taxon>
        <taxon>Ranunculaceae</taxon>
        <taxon>Thalictroideae</taxon>
        <taxon>Thalictrum</taxon>
    </lineage>
</organism>
<sequence>MRRAAGNIHMLQETPRKAQHHAQRIESLETGRESGNYEEIGASPSSPSRMLRAKTAAEETIMGELPE</sequence>
<dbReference type="EMBL" id="JABWDY010003309">
    <property type="protein sequence ID" value="KAF5206042.1"/>
    <property type="molecule type" value="Genomic_DNA"/>
</dbReference>
<feature type="region of interest" description="Disordered" evidence="1">
    <location>
        <begin position="1"/>
        <end position="67"/>
    </location>
</feature>